<evidence type="ECO:0000256" key="1">
    <source>
        <dbReference type="SAM" id="SignalP"/>
    </source>
</evidence>
<dbReference type="AlphaFoldDB" id="A0A975GJN9"/>
<dbReference type="RefSeq" id="WP_207689490.1">
    <property type="nucleotide sequence ID" value="NZ_CP061799.1"/>
</dbReference>
<evidence type="ECO:0000313" key="2">
    <source>
        <dbReference type="EMBL" id="QTA83682.1"/>
    </source>
</evidence>
<evidence type="ECO:0008006" key="4">
    <source>
        <dbReference type="Google" id="ProtNLM"/>
    </source>
</evidence>
<feature type="chain" id="PRO_5037814606" description="Lipoprotein" evidence="1">
    <location>
        <begin position="19"/>
        <end position="141"/>
    </location>
</feature>
<organism evidence="2 3">
    <name type="scientific">Desulfonema limicola</name>
    <dbReference type="NCBI Taxonomy" id="45656"/>
    <lineage>
        <taxon>Bacteria</taxon>
        <taxon>Pseudomonadati</taxon>
        <taxon>Thermodesulfobacteriota</taxon>
        <taxon>Desulfobacteria</taxon>
        <taxon>Desulfobacterales</taxon>
        <taxon>Desulfococcaceae</taxon>
        <taxon>Desulfonema</taxon>
    </lineage>
</organism>
<keyword evidence="3" id="KW-1185">Reference proteome</keyword>
<feature type="signal peptide" evidence="1">
    <location>
        <begin position="1"/>
        <end position="18"/>
    </location>
</feature>
<evidence type="ECO:0000313" key="3">
    <source>
        <dbReference type="Proteomes" id="UP000663720"/>
    </source>
</evidence>
<name>A0A975GJN9_9BACT</name>
<dbReference type="KEGG" id="dli:dnl_60960"/>
<keyword evidence="1" id="KW-0732">Signal</keyword>
<protein>
    <recommendedName>
        <fullName evidence="4">Lipoprotein</fullName>
    </recommendedName>
</protein>
<accession>A0A975GJN9</accession>
<dbReference type="PROSITE" id="PS51257">
    <property type="entry name" value="PROKAR_LIPOPROTEIN"/>
    <property type="match status" value="1"/>
</dbReference>
<dbReference type="Proteomes" id="UP000663720">
    <property type="component" value="Chromosome"/>
</dbReference>
<proteinExistence type="predicted"/>
<reference evidence="2" key="1">
    <citation type="journal article" date="2021" name="Microb. Physiol.">
        <title>Proteogenomic Insights into the Physiology of Marine, Sulfate-Reducing, Filamentous Desulfonema limicola and Desulfonema magnum.</title>
        <authorList>
            <person name="Schnaars V."/>
            <person name="Wohlbrand L."/>
            <person name="Scheve S."/>
            <person name="Hinrichs C."/>
            <person name="Reinhardt R."/>
            <person name="Rabus R."/>
        </authorList>
    </citation>
    <scope>NUCLEOTIDE SEQUENCE</scope>
    <source>
        <strain evidence="2">5ac10</strain>
    </source>
</reference>
<gene>
    <name evidence="2" type="ORF">dnl_60960</name>
</gene>
<dbReference type="EMBL" id="CP061799">
    <property type="protein sequence ID" value="QTA83682.1"/>
    <property type="molecule type" value="Genomic_DNA"/>
</dbReference>
<sequence>MKKILIIIMAVMLAAAVAGCGKKKDNTKVDEKTMYTLSSSLTKLSAAVESTVRYKKPPAGINDQDLLNLAVKHDPKLLEPFKEYKLRVLQKNKHAVVLVCSKDGKKGLLEDAGCSAAMDKHLWQSSSSCKFTLDPDEVCKK</sequence>